<feature type="compositionally biased region" description="Low complexity" evidence="1">
    <location>
        <begin position="123"/>
        <end position="145"/>
    </location>
</feature>
<organism evidence="3 4">
    <name type="scientific">Heterodera schachtii</name>
    <name type="common">Sugarbeet cyst nematode worm</name>
    <name type="synonym">Tylenchus schachtii</name>
    <dbReference type="NCBI Taxonomy" id="97005"/>
    <lineage>
        <taxon>Eukaryota</taxon>
        <taxon>Metazoa</taxon>
        <taxon>Ecdysozoa</taxon>
        <taxon>Nematoda</taxon>
        <taxon>Chromadorea</taxon>
        <taxon>Rhabditida</taxon>
        <taxon>Tylenchina</taxon>
        <taxon>Tylenchomorpha</taxon>
        <taxon>Tylenchoidea</taxon>
        <taxon>Heteroderidae</taxon>
        <taxon>Heteroderinae</taxon>
        <taxon>Heterodera</taxon>
    </lineage>
</organism>
<evidence type="ECO:0000313" key="4">
    <source>
        <dbReference type="Proteomes" id="UP001620645"/>
    </source>
</evidence>
<evidence type="ECO:0000256" key="1">
    <source>
        <dbReference type="SAM" id="MobiDB-lite"/>
    </source>
</evidence>
<feature type="compositionally biased region" description="Basic and acidic residues" evidence="1">
    <location>
        <begin position="549"/>
        <end position="560"/>
    </location>
</feature>
<feature type="region of interest" description="Disordered" evidence="1">
    <location>
        <begin position="29"/>
        <end position="253"/>
    </location>
</feature>
<feature type="chain" id="PRO_5044867615" evidence="2">
    <location>
        <begin position="30"/>
        <end position="568"/>
    </location>
</feature>
<reference evidence="3 4" key="1">
    <citation type="submission" date="2024-10" db="EMBL/GenBank/DDBJ databases">
        <authorList>
            <person name="Kim D."/>
        </authorList>
    </citation>
    <scope>NUCLEOTIDE SEQUENCE [LARGE SCALE GENOMIC DNA]</scope>
    <source>
        <strain evidence="3">Taebaek</strain>
    </source>
</reference>
<feature type="compositionally biased region" description="Acidic residues" evidence="1">
    <location>
        <begin position="89"/>
        <end position="104"/>
    </location>
</feature>
<dbReference type="EMBL" id="JBICCN010000056">
    <property type="protein sequence ID" value="KAL3097074.1"/>
    <property type="molecule type" value="Genomic_DNA"/>
</dbReference>
<keyword evidence="4" id="KW-1185">Reference proteome</keyword>
<feature type="region of interest" description="Disordered" evidence="1">
    <location>
        <begin position="415"/>
        <end position="568"/>
    </location>
</feature>
<protein>
    <submittedName>
        <fullName evidence="3">Uncharacterized protein</fullName>
    </submittedName>
</protein>
<feature type="compositionally biased region" description="Gly residues" evidence="1">
    <location>
        <begin position="105"/>
        <end position="122"/>
    </location>
</feature>
<dbReference type="Proteomes" id="UP001620645">
    <property type="component" value="Unassembled WGS sequence"/>
</dbReference>
<name>A0ABD2K337_HETSC</name>
<feature type="compositionally biased region" description="Low complexity" evidence="1">
    <location>
        <begin position="514"/>
        <end position="528"/>
    </location>
</feature>
<evidence type="ECO:0000256" key="2">
    <source>
        <dbReference type="SAM" id="SignalP"/>
    </source>
</evidence>
<feature type="compositionally biased region" description="Low complexity" evidence="1">
    <location>
        <begin position="176"/>
        <end position="203"/>
    </location>
</feature>
<accession>A0ABD2K337</accession>
<keyword evidence="2" id="KW-0732">Signal</keyword>
<feature type="compositionally biased region" description="Basic and acidic residues" evidence="1">
    <location>
        <begin position="52"/>
        <end position="69"/>
    </location>
</feature>
<dbReference type="AlphaFoldDB" id="A0ABD2K337"/>
<evidence type="ECO:0000313" key="3">
    <source>
        <dbReference type="EMBL" id="KAL3097074.1"/>
    </source>
</evidence>
<sequence length="568" mass="61255">MCYRSSFCSKRLLLLLALITFDAFMVAKAEDDSDGGGGTDDASEEGGGDTGGDDHKESGEENAEAHDEDNNGSNAEEESGQNGEHNAEESEEDNQQNDGAESEEGAGGGKAGGKGGKGGTSGGPAAQQNANAGGKGQPNKAGQAQPPADGYQPPVPPSAPGGAQSPGGFQPGGGQALSPSPTYPSAGSYPSYPSYQQQYEPNYAPNPPYYPPNPPYYPEYRQPYEYTSDGYYDSRQNRHGAADRRDFYDNHRDDYYDNRQDYFDNRRDDNYDNRRDYGGTSFGFGSGFAGRSLPPVLNENNFDPGHAQGRLVGATIVPPEEQSHLPPVFYGSARRFRRSAAGDAVGSGFLNSYLYPVPQSPGRKRVQNRRNGGRRTKRRTMLCFVPSPATRQSGNMEFWRHNLLKYSPNQFQRHFPYRTNGEMNSQDQWRRSKRQTDFPGGASFPDNRHGNYGDGGAGYDAGESNPSLICQPMENNGYGGGDGGRTAPLNGQPPYSNDYDSGARDGRGRGAQNGGNQPTYNNNYDYGNGVAGGGRGAPINGGDAYGNSDGRRGPNSERIGRGQQPRRQ</sequence>
<feature type="signal peptide" evidence="2">
    <location>
        <begin position="1"/>
        <end position="29"/>
    </location>
</feature>
<feature type="compositionally biased region" description="Pro residues" evidence="1">
    <location>
        <begin position="204"/>
        <end position="217"/>
    </location>
</feature>
<feature type="compositionally biased region" description="Basic and acidic residues" evidence="1">
    <location>
        <begin position="240"/>
        <end position="253"/>
    </location>
</feature>
<proteinExistence type="predicted"/>
<gene>
    <name evidence="3" type="ORF">niasHS_002790</name>
</gene>
<comment type="caution">
    <text evidence="3">The sequence shown here is derived from an EMBL/GenBank/DDBJ whole genome shotgun (WGS) entry which is preliminary data.</text>
</comment>